<keyword evidence="4" id="KW-1185">Reference proteome</keyword>
<accession>A0A9W8J961</accession>
<dbReference type="Proteomes" id="UP001140091">
    <property type="component" value="Unassembled WGS sequence"/>
</dbReference>
<evidence type="ECO:0000313" key="3">
    <source>
        <dbReference type="EMBL" id="KAJ2930492.1"/>
    </source>
</evidence>
<feature type="region of interest" description="Disordered" evidence="2">
    <location>
        <begin position="477"/>
        <end position="497"/>
    </location>
</feature>
<dbReference type="EMBL" id="JANBPK010000835">
    <property type="protein sequence ID" value="KAJ2930492.1"/>
    <property type="molecule type" value="Genomic_DNA"/>
</dbReference>
<organism evidence="3 4">
    <name type="scientific">Candolleomyces eurysporus</name>
    <dbReference type="NCBI Taxonomy" id="2828524"/>
    <lineage>
        <taxon>Eukaryota</taxon>
        <taxon>Fungi</taxon>
        <taxon>Dikarya</taxon>
        <taxon>Basidiomycota</taxon>
        <taxon>Agaricomycotina</taxon>
        <taxon>Agaricomycetes</taxon>
        <taxon>Agaricomycetidae</taxon>
        <taxon>Agaricales</taxon>
        <taxon>Agaricineae</taxon>
        <taxon>Psathyrellaceae</taxon>
        <taxon>Candolleomyces</taxon>
    </lineage>
</organism>
<feature type="coiled-coil region" evidence="1">
    <location>
        <begin position="7"/>
        <end position="48"/>
    </location>
</feature>
<dbReference type="AlphaFoldDB" id="A0A9W8J961"/>
<sequence length="541" mass="60498">MTVQQMESKDEATITELRERLSTLEAQLRSISAENDTLTEEIQGLQARSLSTQESVGTLLEGLSSARERETQHNATIIELQAARAEDETTIADLRQHLSTLEARLRLTNAQNHNLTEENQAYKADSLAMQESIDTLSADLSSAREEITQHNTTIIGLKKARDEEVTEIAHLVQQLSTLETRLLSTSAESRTWAERYETDSLSKQESINTLSEDLSSAREEVAQHDATITNLKKAQAEDQSTIADLLQQLSTLRARLLSTDEENRALLEENKRYEAGSLSMKESIKTLSENLSSAREETTQHNATITDLKEAQAEDQAAITDLRQQLLSSSTLNGALAKENKGYEAKSLFMRESIDTLSKDLSSAREELALHESMITYLEEVQAEDQAAIIDLRQQLSTSRGQLLSKSTENRALAGKNKRHEATSLFMRESIDTLSRDLSSAREEVAQHKAEITRLKAARAKSESTIDKLQDHLTKLSKENSSMSARNAEENTTKFSDLHQRLEKATKAATYWHDLCTNEPKYNLPPQNAREKKPGDELGMA</sequence>
<feature type="compositionally biased region" description="Basic and acidic residues" evidence="2">
    <location>
        <begin position="529"/>
        <end position="541"/>
    </location>
</feature>
<evidence type="ECO:0000313" key="4">
    <source>
        <dbReference type="Proteomes" id="UP001140091"/>
    </source>
</evidence>
<evidence type="ECO:0000256" key="2">
    <source>
        <dbReference type="SAM" id="MobiDB-lite"/>
    </source>
</evidence>
<keyword evidence="1" id="KW-0175">Coiled coil</keyword>
<feature type="coiled-coil region" evidence="1">
    <location>
        <begin position="207"/>
        <end position="269"/>
    </location>
</feature>
<comment type="caution">
    <text evidence="3">The sequence shown here is derived from an EMBL/GenBank/DDBJ whole genome shotgun (WGS) entry which is preliminary data.</text>
</comment>
<dbReference type="Gene3D" id="1.10.287.1490">
    <property type="match status" value="1"/>
</dbReference>
<name>A0A9W8J961_9AGAR</name>
<dbReference type="OrthoDB" id="10413316at2759"/>
<feature type="coiled-coil region" evidence="1">
    <location>
        <begin position="84"/>
        <end position="153"/>
    </location>
</feature>
<gene>
    <name evidence="3" type="ORF">H1R20_g6601</name>
</gene>
<feature type="region of interest" description="Disordered" evidence="2">
    <location>
        <begin position="517"/>
        <end position="541"/>
    </location>
</feature>
<protein>
    <submittedName>
        <fullName evidence="3">Uncharacterized protein</fullName>
    </submittedName>
</protein>
<feature type="compositionally biased region" description="Basic and acidic residues" evidence="2">
    <location>
        <begin position="487"/>
        <end position="497"/>
    </location>
</feature>
<reference evidence="3" key="1">
    <citation type="submission" date="2022-06" db="EMBL/GenBank/DDBJ databases">
        <title>Genome Sequence of Candolleomyces eurysporus.</title>
        <authorList>
            <person name="Buettner E."/>
        </authorList>
    </citation>
    <scope>NUCLEOTIDE SEQUENCE</scope>
    <source>
        <strain evidence="3">VTCC 930004</strain>
    </source>
</reference>
<feature type="non-terminal residue" evidence="3">
    <location>
        <position position="541"/>
    </location>
</feature>
<evidence type="ECO:0000256" key="1">
    <source>
        <dbReference type="SAM" id="Coils"/>
    </source>
</evidence>
<proteinExistence type="predicted"/>